<name>A0ABY4GJG4_9BACI</name>
<evidence type="ECO:0000256" key="8">
    <source>
        <dbReference type="ARBA" id="ARBA00038436"/>
    </source>
</evidence>
<keyword evidence="5 9" id="KW-0812">Transmembrane</keyword>
<sequence length="168" mass="19088">MKIIAKIEEFFIAFTLLVVTVLLFVNIILRYAFANNTTWAEEFIRYGMIWITFIGASVCFRRGLHVGVDLLMDVTKGIANKAVKIIVHVASITFMIFLIKYSTDLVLFTQNTGQITPSLQIPLHYIYLAIPIGSALSLIHLVIQTINIIRNKEDVNEQERSALETIKE</sequence>
<evidence type="ECO:0000256" key="9">
    <source>
        <dbReference type="SAM" id="Phobius"/>
    </source>
</evidence>
<evidence type="ECO:0000259" key="10">
    <source>
        <dbReference type="Pfam" id="PF04290"/>
    </source>
</evidence>
<keyword evidence="3" id="KW-1003">Cell membrane</keyword>
<feature type="transmembrane region" description="Helical" evidence="9">
    <location>
        <begin position="85"/>
        <end position="103"/>
    </location>
</feature>
<protein>
    <submittedName>
        <fullName evidence="11">TRAP transporter small permease</fullName>
    </submittedName>
</protein>
<dbReference type="PANTHER" id="PTHR35011:SF2">
    <property type="entry name" value="2,3-DIKETO-L-GULONATE TRAP TRANSPORTER SMALL PERMEASE PROTEIN YIAM"/>
    <property type="match status" value="1"/>
</dbReference>
<comment type="subcellular location">
    <subcellularLocation>
        <location evidence="1">Cell inner membrane</location>
        <topology evidence="1">Multi-pass membrane protein</topology>
    </subcellularLocation>
</comment>
<keyword evidence="2" id="KW-0813">Transport</keyword>
<keyword evidence="7 9" id="KW-0472">Membrane</keyword>
<accession>A0ABY4GJG4</accession>
<dbReference type="PANTHER" id="PTHR35011">
    <property type="entry name" value="2,3-DIKETO-L-GULONATE TRAP TRANSPORTER SMALL PERMEASE PROTEIN YIAM"/>
    <property type="match status" value="1"/>
</dbReference>
<feature type="domain" description="Tripartite ATP-independent periplasmic transporters DctQ component" evidence="10">
    <location>
        <begin position="20"/>
        <end position="150"/>
    </location>
</feature>
<keyword evidence="6 9" id="KW-1133">Transmembrane helix</keyword>
<evidence type="ECO:0000256" key="1">
    <source>
        <dbReference type="ARBA" id="ARBA00004429"/>
    </source>
</evidence>
<feature type="transmembrane region" description="Helical" evidence="9">
    <location>
        <begin position="12"/>
        <end position="31"/>
    </location>
</feature>
<evidence type="ECO:0000256" key="2">
    <source>
        <dbReference type="ARBA" id="ARBA00022448"/>
    </source>
</evidence>
<evidence type="ECO:0000256" key="4">
    <source>
        <dbReference type="ARBA" id="ARBA00022519"/>
    </source>
</evidence>
<organism evidence="11 12">
    <name type="scientific">Gracilibacillus salinarum</name>
    <dbReference type="NCBI Taxonomy" id="2932255"/>
    <lineage>
        <taxon>Bacteria</taxon>
        <taxon>Bacillati</taxon>
        <taxon>Bacillota</taxon>
        <taxon>Bacilli</taxon>
        <taxon>Bacillales</taxon>
        <taxon>Bacillaceae</taxon>
        <taxon>Gracilibacillus</taxon>
    </lineage>
</organism>
<dbReference type="EMBL" id="CP095071">
    <property type="protein sequence ID" value="UOQ84491.1"/>
    <property type="molecule type" value="Genomic_DNA"/>
</dbReference>
<evidence type="ECO:0000313" key="12">
    <source>
        <dbReference type="Proteomes" id="UP000831537"/>
    </source>
</evidence>
<evidence type="ECO:0000256" key="5">
    <source>
        <dbReference type="ARBA" id="ARBA00022692"/>
    </source>
</evidence>
<reference evidence="11 12" key="1">
    <citation type="submission" date="2022-04" db="EMBL/GenBank/DDBJ databases">
        <title>Gracilibacillus sp. isolated from saltern.</title>
        <authorList>
            <person name="Won M."/>
            <person name="Lee C.-M."/>
            <person name="Woen H.-Y."/>
            <person name="Kwon S.-W."/>
        </authorList>
    </citation>
    <scope>NUCLEOTIDE SEQUENCE [LARGE SCALE GENOMIC DNA]</scope>
    <source>
        <strain evidence="11 12">SSPM10-3</strain>
    </source>
</reference>
<dbReference type="RefSeq" id="WP_244742303.1">
    <property type="nucleotide sequence ID" value="NZ_CP095071.1"/>
</dbReference>
<evidence type="ECO:0000313" key="11">
    <source>
        <dbReference type="EMBL" id="UOQ84491.1"/>
    </source>
</evidence>
<feature type="transmembrane region" description="Helical" evidence="9">
    <location>
        <begin position="123"/>
        <end position="143"/>
    </location>
</feature>
<feature type="transmembrane region" description="Helical" evidence="9">
    <location>
        <begin position="43"/>
        <end position="64"/>
    </location>
</feature>
<proteinExistence type="inferred from homology"/>
<keyword evidence="12" id="KW-1185">Reference proteome</keyword>
<evidence type="ECO:0000256" key="3">
    <source>
        <dbReference type="ARBA" id="ARBA00022475"/>
    </source>
</evidence>
<gene>
    <name evidence="11" type="ORF">MUN87_17660</name>
</gene>
<comment type="similarity">
    <text evidence="8">Belongs to the TRAP transporter small permease family.</text>
</comment>
<dbReference type="InterPro" id="IPR007387">
    <property type="entry name" value="TRAP_DctQ"/>
</dbReference>
<dbReference type="Proteomes" id="UP000831537">
    <property type="component" value="Chromosome"/>
</dbReference>
<dbReference type="InterPro" id="IPR055348">
    <property type="entry name" value="DctQ"/>
</dbReference>
<dbReference type="Pfam" id="PF04290">
    <property type="entry name" value="DctQ"/>
    <property type="match status" value="1"/>
</dbReference>
<evidence type="ECO:0000256" key="6">
    <source>
        <dbReference type="ARBA" id="ARBA00022989"/>
    </source>
</evidence>
<keyword evidence="4" id="KW-0997">Cell inner membrane</keyword>
<evidence type="ECO:0000256" key="7">
    <source>
        <dbReference type="ARBA" id="ARBA00023136"/>
    </source>
</evidence>